<dbReference type="AlphaFoldDB" id="A0AA86RLU5"/>
<name>A0AA86RLU5_9EUKA</name>
<gene>
    <name evidence="2" type="ORF">HINF_LOCUS61912</name>
    <name evidence="3" type="ORF">HINF_LOCUS77815</name>
</gene>
<accession>A0AA86RLU5</accession>
<reference evidence="3 4" key="2">
    <citation type="submission" date="2024-07" db="EMBL/GenBank/DDBJ databases">
        <authorList>
            <person name="Akdeniz Z."/>
        </authorList>
    </citation>
    <scope>NUCLEOTIDE SEQUENCE [LARGE SCALE GENOMIC DNA]</scope>
</reference>
<proteinExistence type="predicted"/>
<feature type="region of interest" description="Disordered" evidence="1">
    <location>
        <begin position="1"/>
        <end position="29"/>
    </location>
</feature>
<dbReference type="EMBL" id="CAXDID020000786">
    <property type="protein sequence ID" value="CAL6114098.1"/>
    <property type="molecule type" value="Genomic_DNA"/>
</dbReference>
<keyword evidence="4" id="KW-1185">Reference proteome</keyword>
<feature type="region of interest" description="Disordered" evidence="1">
    <location>
        <begin position="278"/>
        <end position="335"/>
    </location>
</feature>
<feature type="compositionally biased region" description="Basic residues" evidence="1">
    <location>
        <begin position="1"/>
        <end position="10"/>
    </location>
</feature>
<evidence type="ECO:0000313" key="3">
    <source>
        <dbReference type="EMBL" id="CAL6114098.1"/>
    </source>
</evidence>
<protein>
    <submittedName>
        <fullName evidence="3">Hypothetical_protein</fullName>
    </submittedName>
</protein>
<dbReference type="EMBL" id="CATOUU010001141">
    <property type="protein sequence ID" value="CAI9974267.1"/>
    <property type="molecule type" value="Genomic_DNA"/>
</dbReference>
<evidence type="ECO:0000313" key="4">
    <source>
        <dbReference type="Proteomes" id="UP001642409"/>
    </source>
</evidence>
<comment type="caution">
    <text evidence="2">The sequence shown here is derived from an EMBL/GenBank/DDBJ whole genome shotgun (WGS) entry which is preliminary data.</text>
</comment>
<evidence type="ECO:0000313" key="2">
    <source>
        <dbReference type="EMBL" id="CAI9974267.1"/>
    </source>
</evidence>
<sequence>MSSFRPHQRTHSSPICQEGRETRSGPPPAWRHPASFLVRASASVLDCHAKPAASSSSCMEPPCNVDDPWFSVRLVPVKNASIPRILVRLTLIPIVCEDAWLCVPTTRLPRDQLSCGLTAPLRSPLMQLQKSLSLWTQRRDRLHIRPSETRAPTQQSGHHSAYWQQPPSLAVPLRRNRSPPQTVAPKLRLEARFALYSFSLHISISSPTQRALGSELALGRTRTQTPWVPPTRFQTACCHDQVPYLNRDQAPPPSFNDRMIFVLHIYYPISVSRINSRQIAPTPPTTQHFSTATHDQNCRDSKPMPHPRSKQNYPHTPDQRPGSQQPPDAQLSAGP</sequence>
<evidence type="ECO:0000256" key="1">
    <source>
        <dbReference type="SAM" id="MobiDB-lite"/>
    </source>
</evidence>
<reference evidence="2" key="1">
    <citation type="submission" date="2023-06" db="EMBL/GenBank/DDBJ databases">
        <authorList>
            <person name="Kurt Z."/>
        </authorList>
    </citation>
    <scope>NUCLEOTIDE SEQUENCE</scope>
</reference>
<organism evidence="2">
    <name type="scientific">Hexamita inflata</name>
    <dbReference type="NCBI Taxonomy" id="28002"/>
    <lineage>
        <taxon>Eukaryota</taxon>
        <taxon>Metamonada</taxon>
        <taxon>Diplomonadida</taxon>
        <taxon>Hexamitidae</taxon>
        <taxon>Hexamitinae</taxon>
        <taxon>Hexamita</taxon>
    </lineage>
</organism>
<feature type="compositionally biased region" description="Polar residues" evidence="1">
    <location>
        <begin position="278"/>
        <end position="295"/>
    </location>
</feature>
<dbReference type="Proteomes" id="UP001642409">
    <property type="component" value="Unassembled WGS sequence"/>
</dbReference>